<dbReference type="RefSeq" id="WP_154715720.1">
    <property type="nucleotide sequence ID" value="NZ_LT837803.1"/>
</dbReference>
<feature type="transmembrane region" description="Helical" evidence="1">
    <location>
        <begin position="92"/>
        <end position="120"/>
    </location>
</feature>
<feature type="transmembrane region" description="Helical" evidence="1">
    <location>
        <begin position="140"/>
        <end position="163"/>
    </location>
</feature>
<dbReference type="Pfam" id="PF00990">
    <property type="entry name" value="GGDEF"/>
    <property type="match status" value="1"/>
</dbReference>
<feature type="domain" description="GGDEF" evidence="2">
    <location>
        <begin position="251"/>
        <end position="384"/>
    </location>
</feature>
<dbReference type="InterPro" id="IPR052163">
    <property type="entry name" value="DGC-Regulatory_Protein"/>
</dbReference>
<dbReference type="EC" id="2.7.7.65" evidence="3"/>
<keyword evidence="1" id="KW-0472">Membrane</keyword>
<dbReference type="CDD" id="cd01949">
    <property type="entry name" value="GGDEF"/>
    <property type="match status" value="1"/>
</dbReference>
<keyword evidence="3" id="KW-0808">Transferase</keyword>
<name>A0A7Z7MTY7_9PROT</name>
<evidence type="ECO:0000313" key="4">
    <source>
        <dbReference type="Proteomes" id="UP000242886"/>
    </source>
</evidence>
<dbReference type="PANTHER" id="PTHR46663:SF2">
    <property type="entry name" value="GGDEF DOMAIN-CONTAINING PROTEIN"/>
    <property type="match status" value="1"/>
</dbReference>
<feature type="transmembrane region" description="Helical" evidence="1">
    <location>
        <begin position="175"/>
        <end position="197"/>
    </location>
</feature>
<dbReference type="GO" id="GO:0052621">
    <property type="term" value="F:diguanylate cyclase activity"/>
    <property type="evidence" value="ECO:0007669"/>
    <property type="project" value="UniProtKB-EC"/>
</dbReference>
<dbReference type="SMART" id="SM00267">
    <property type="entry name" value="GGDEF"/>
    <property type="match status" value="1"/>
</dbReference>
<dbReference type="NCBIfam" id="TIGR00254">
    <property type="entry name" value="GGDEF"/>
    <property type="match status" value="1"/>
</dbReference>
<sequence>MKSTTDKQRFLIALVDYFIHPSLRVDSDMFHRARILIATILIFPVVSLSAFLAVPLINFTQTSILIAGGLLLPTTGCFIGLLALLHRRGSYMFSAVATVCVLLLLVVGGICVSGGVAHSPVTPLLVVPPLTAYFFGGVRWGGHVVAAVFLILISMVILHYFGIDFIQTVNTPEQLIITHFLVSFVNLAAISGMGFIYEFTAAALKRERDLEREKYVRLAKTDPLTGLANRRNFDAMLQERIDLYGMQAPPRRFALGYLDLDGFKPINDQFGHAVGDEVLRIVSERLRAVLRGSDFVGRHGGDEFMLMLDVAGGEPEAMEKMANRLLTAIAKPIKTSAGEVGVTGSLGFAMFPLDAYGIEALKQYADEAMYEAKKEHNTWRTYNKAIAGKGKK</sequence>
<dbReference type="PROSITE" id="PS50887">
    <property type="entry name" value="GGDEF"/>
    <property type="match status" value="1"/>
</dbReference>
<keyword evidence="4" id="KW-1185">Reference proteome</keyword>
<proteinExistence type="predicted"/>
<dbReference type="Gene3D" id="3.30.70.270">
    <property type="match status" value="1"/>
</dbReference>
<evidence type="ECO:0000259" key="2">
    <source>
        <dbReference type="PROSITE" id="PS50887"/>
    </source>
</evidence>
<dbReference type="Proteomes" id="UP000242886">
    <property type="component" value="Chromosome SDENCHOL"/>
</dbReference>
<dbReference type="InterPro" id="IPR043128">
    <property type="entry name" value="Rev_trsase/Diguanyl_cyclase"/>
</dbReference>
<dbReference type="EMBL" id="LT837803">
    <property type="protein sequence ID" value="SMB21197.1"/>
    <property type="molecule type" value="Genomic_DNA"/>
</dbReference>
<dbReference type="AlphaFoldDB" id="A0A7Z7MTY7"/>
<keyword evidence="3" id="KW-0548">Nucleotidyltransferase</keyword>
<evidence type="ECO:0000256" key="1">
    <source>
        <dbReference type="SAM" id="Phobius"/>
    </source>
</evidence>
<accession>A0A7Z7MTY7</accession>
<reference evidence="3" key="1">
    <citation type="submission" date="2017-03" db="EMBL/GenBank/DDBJ databases">
        <authorList>
            <consortium name="AG Boll"/>
        </authorList>
    </citation>
    <scope>NUCLEOTIDE SEQUENCE [LARGE SCALE GENOMIC DNA]</scope>
    <source>
        <strain evidence="3">Chol</strain>
    </source>
</reference>
<organism evidence="3 4">
    <name type="scientific">Sterolibacterium denitrificans</name>
    <dbReference type="NCBI Taxonomy" id="157592"/>
    <lineage>
        <taxon>Bacteria</taxon>
        <taxon>Pseudomonadati</taxon>
        <taxon>Pseudomonadota</taxon>
        <taxon>Betaproteobacteria</taxon>
        <taxon>Nitrosomonadales</taxon>
        <taxon>Sterolibacteriaceae</taxon>
        <taxon>Sterolibacterium</taxon>
    </lineage>
</organism>
<gene>
    <name evidence="3" type="ORF">SDENCHOL_10203</name>
</gene>
<dbReference type="InterPro" id="IPR029787">
    <property type="entry name" value="Nucleotide_cyclase"/>
</dbReference>
<keyword evidence="1" id="KW-0812">Transmembrane</keyword>
<dbReference type="SUPFAM" id="SSF55073">
    <property type="entry name" value="Nucleotide cyclase"/>
    <property type="match status" value="1"/>
</dbReference>
<protein>
    <submittedName>
        <fullName evidence="3">Diguanylate cyclase</fullName>
        <ecNumber evidence="3">2.7.7.65</ecNumber>
    </submittedName>
</protein>
<evidence type="ECO:0000313" key="3">
    <source>
        <dbReference type="EMBL" id="SMB21197.1"/>
    </source>
</evidence>
<feature type="transmembrane region" description="Helical" evidence="1">
    <location>
        <begin position="63"/>
        <end position="85"/>
    </location>
</feature>
<dbReference type="PANTHER" id="PTHR46663">
    <property type="entry name" value="DIGUANYLATE CYCLASE DGCT-RELATED"/>
    <property type="match status" value="1"/>
</dbReference>
<dbReference type="InterPro" id="IPR000160">
    <property type="entry name" value="GGDEF_dom"/>
</dbReference>
<keyword evidence="1" id="KW-1133">Transmembrane helix</keyword>
<feature type="transmembrane region" description="Helical" evidence="1">
    <location>
        <begin position="35"/>
        <end position="57"/>
    </location>
</feature>